<keyword evidence="8 13" id="KW-1133">Transmembrane helix</keyword>
<dbReference type="Pfam" id="PF03824">
    <property type="entry name" value="NicO"/>
    <property type="match status" value="1"/>
</dbReference>
<keyword evidence="7 13" id="KW-0812">Transmembrane</keyword>
<evidence type="ECO:0000256" key="11">
    <source>
        <dbReference type="ARBA" id="ARBA00023136"/>
    </source>
</evidence>
<protein>
    <recommendedName>
        <fullName evidence="13">Nickel/cobalt efflux system</fullName>
    </recommendedName>
</protein>
<keyword evidence="17" id="KW-1185">Reference proteome</keyword>
<evidence type="ECO:0000256" key="8">
    <source>
        <dbReference type="ARBA" id="ARBA00022989"/>
    </source>
</evidence>
<dbReference type="PANTHER" id="PTHR40659:SF1">
    <property type="entry name" value="NICKEL_COBALT EFFLUX SYSTEM RCNA"/>
    <property type="match status" value="1"/>
</dbReference>
<feature type="transmembrane region" description="Helical" evidence="13">
    <location>
        <begin position="157"/>
        <end position="176"/>
    </location>
</feature>
<feature type="signal peptide" evidence="15">
    <location>
        <begin position="1"/>
        <end position="27"/>
    </location>
</feature>
<keyword evidence="15" id="KW-0732">Signal</keyword>
<evidence type="ECO:0000256" key="10">
    <source>
        <dbReference type="ARBA" id="ARBA00023112"/>
    </source>
</evidence>
<dbReference type="GO" id="GO:0010045">
    <property type="term" value="P:response to nickel cation"/>
    <property type="evidence" value="ECO:0007669"/>
    <property type="project" value="TreeGrafter"/>
</dbReference>
<feature type="transmembrane region" description="Helical" evidence="13">
    <location>
        <begin position="78"/>
        <end position="99"/>
    </location>
</feature>
<feature type="transmembrane region" description="Helical" evidence="13">
    <location>
        <begin position="332"/>
        <end position="355"/>
    </location>
</feature>
<evidence type="ECO:0000313" key="17">
    <source>
        <dbReference type="Proteomes" id="UP000219439"/>
    </source>
</evidence>
<accession>A0A285PC19</accession>
<evidence type="ECO:0000256" key="7">
    <source>
        <dbReference type="ARBA" id="ARBA00022692"/>
    </source>
</evidence>
<dbReference type="EMBL" id="OBEL01000002">
    <property type="protein sequence ID" value="SNZ18988.1"/>
    <property type="molecule type" value="Genomic_DNA"/>
</dbReference>
<dbReference type="InterPro" id="IPR011541">
    <property type="entry name" value="Ni/Co_transpt_high_affinity"/>
</dbReference>
<keyword evidence="5" id="KW-1003">Cell membrane</keyword>
<gene>
    <name evidence="16" type="ORF">SAMN06265368_2065</name>
</gene>
<feature type="transmembrane region" description="Helical" evidence="13">
    <location>
        <begin position="120"/>
        <end position="145"/>
    </location>
</feature>
<name>A0A285PC19_9HYPH</name>
<evidence type="ECO:0000256" key="5">
    <source>
        <dbReference type="ARBA" id="ARBA00022475"/>
    </source>
</evidence>
<evidence type="ECO:0000256" key="6">
    <source>
        <dbReference type="ARBA" id="ARBA00022596"/>
    </source>
</evidence>
<keyword evidence="4 13" id="KW-0813">Transport</keyword>
<keyword evidence="9" id="KW-0406">Ion transport</keyword>
<dbReference type="Proteomes" id="UP000219439">
    <property type="component" value="Unassembled WGS sequence"/>
</dbReference>
<evidence type="ECO:0000256" key="13">
    <source>
        <dbReference type="RuleBase" id="RU362101"/>
    </source>
</evidence>
<feature type="compositionally biased region" description="Basic and acidic residues" evidence="14">
    <location>
        <begin position="208"/>
        <end position="233"/>
    </location>
</feature>
<evidence type="ECO:0000256" key="15">
    <source>
        <dbReference type="SAM" id="SignalP"/>
    </source>
</evidence>
<evidence type="ECO:0000256" key="12">
    <source>
        <dbReference type="ARBA" id="ARBA00023285"/>
    </source>
</evidence>
<keyword evidence="3" id="KW-0171">Cobalt transport</keyword>
<dbReference type="GO" id="GO:0032025">
    <property type="term" value="P:response to cobalt ion"/>
    <property type="evidence" value="ECO:0007669"/>
    <property type="project" value="TreeGrafter"/>
</dbReference>
<feature type="transmembrane region" description="Helical" evidence="13">
    <location>
        <begin position="256"/>
        <end position="279"/>
    </location>
</feature>
<dbReference type="OrthoDB" id="9812956at2"/>
<sequence>MQINRAFALVFLAGLALSIGLSDLAIAAPSPFGVALPETTGAVATGLWGDIQGWILARQSEFYLALKGMVKAISDDPLALTSLLGLSFAYGAFHAAGPGHGKVVLTTYLFASGATARRGALLALIAAMVQASVAVGLIGIAAIALNLTSMVITQTAQIMELASYALFVVLGLWLLSRAWRAAFAMKGEGTGHSHDHDNHQHGHHHEHHDHGHHDHDHSDGYHSHHRHDHDEHGNCSCGHSHAPSLEMADQARSLKAMALAVFSMGLRPCSGALIVLVFALSQNVFWAGVASAYAMGLGTGLSIALLALFAVYARHLSQKVAERGLTHRAFDWAGVGVLALAGVVVAGFGGVLLAANLL</sequence>
<keyword evidence="12" id="KW-0170">Cobalt</keyword>
<dbReference type="GO" id="GO:0015099">
    <property type="term" value="F:nickel cation transmembrane transporter activity"/>
    <property type="evidence" value="ECO:0007669"/>
    <property type="project" value="UniProtKB-UniRule"/>
</dbReference>
<keyword evidence="6" id="KW-0533">Nickel</keyword>
<reference evidence="16 17" key="1">
    <citation type="submission" date="2017-09" db="EMBL/GenBank/DDBJ databases">
        <authorList>
            <person name="Ehlers B."/>
            <person name="Leendertz F.H."/>
        </authorList>
    </citation>
    <scope>NUCLEOTIDE SEQUENCE [LARGE SCALE GENOMIC DNA]</scope>
    <source>
        <strain evidence="16 17">DSM 18289</strain>
    </source>
</reference>
<comment type="similarity">
    <text evidence="13">Belongs to the NiCoT transporter (TC 2.A.52) family.</text>
</comment>
<proteinExistence type="inferred from homology"/>
<dbReference type="GO" id="GO:0005886">
    <property type="term" value="C:plasma membrane"/>
    <property type="evidence" value="ECO:0007669"/>
    <property type="project" value="UniProtKB-SubCell"/>
</dbReference>
<evidence type="ECO:0000256" key="9">
    <source>
        <dbReference type="ARBA" id="ARBA00023065"/>
    </source>
</evidence>
<comment type="subcellular location">
    <subcellularLocation>
        <location evidence="2 13">Cell membrane</location>
        <topology evidence="2 13">Multi-pass membrane protein</topology>
    </subcellularLocation>
</comment>
<evidence type="ECO:0000313" key="16">
    <source>
        <dbReference type="EMBL" id="SNZ18988.1"/>
    </source>
</evidence>
<evidence type="ECO:0000256" key="1">
    <source>
        <dbReference type="ARBA" id="ARBA00002510"/>
    </source>
</evidence>
<evidence type="ECO:0000256" key="2">
    <source>
        <dbReference type="ARBA" id="ARBA00004651"/>
    </source>
</evidence>
<evidence type="ECO:0000256" key="4">
    <source>
        <dbReference type="ARBA" id="ARBA00022448"/>
    </source>
</evidence>
<dbReference type="GO" id="GO:0006824">
    <property type="term" value="P:cobalt ion transport"/>
    <property type="evidence" value="ECO:0007669"/>
    <property type="project" value="UniProtKB-KW"/>
</dbReference>
<dbReference type="InterPro" id="IPR051224">
    <property type="entry name" value="NiCoT_RcnA"/>
</dbReference>
<feature type="transmembrane region" description="Helical" evidence="13">
    <location>
        <begin position="285"/>
        <end position="311"/>
    </location>
</feature>
<feature type="region of interest" description="Disordered" evidence="14">
    <location>
        <begin position="189"/>
        <end position="237"/>
    </location>
</feature>
<dbReference type="PANTHER" id="PTHR40659">
    <property type="entry name" value="NICKEL/COBALT EFFLUX SYSTEM RCNA"/>
    <property type="match status" value="1"/>
</dbReference>
<organism evidence="16 17">
    <name type="scientific">Cohaesibacter gelatinilyticus</name>
    <dbReference type="NCBI Taxonomy" id="372072"/>
    <lineage>
        <taxon>Bacteria</taxon>
        <taxon>Pseudomonadati</taxon>
        <taxon>Pseudomonadota</taxon>
        <taxon>Alphaproteobacteria</taxon>
        <taxon>Hyphomicrobiales</taxon>
        <taxon>Cohaesibacteraceae</taxon>
    </lineage>
</organism>
<dbReference type="RefSeq" id="WP_097153378.1">
    <property type="nucleotide sequence ID" value="NZ_OBEL01000002.1"/>
</dbReference>
<dbReference type="AlphaFoldDB" id="A0A285PC19"/>
<evidence type="ECO:0000256" key="14">
    <source>
        <dbReference type="SAM" id="MobiDB-lite"/>
    </source>
</evidence>
<feature type="chain" id="PRO_5012063532" description="Nickel/cobalt efflux system" evidence="15">
    <location>
        <begin position="28"/>
        <end position="358"/>
    </location>
</feature>
<dbReference type="GO" id="GO:0046583">
    <property type="term" value="F:monoatomic cation efflux transmembrane transporter activity"/>
    <property type="evidence" value="ECO:0007669"/>
    <property type="project" value="TreeGrafter"/>
</dbReference>
<keyword evidence="11 13" id="KW-0472">Membrane</keyword>
<feature type="compositionally biased region" description="Basic and acidic residues" evidence="14">
    <location>
        <begin position="189"/>
        <end position="200"/>
    </location>
</feature>
<evidence type="ECO:0000256" key="3">
    <source>
        <dbReference type="ARBA" id="ARBA00022426"/>
    </source>
</evidence>
<comment type="function">
    <text evidence="1">Efflux system for nickel and cobalt.</text>
</comment>
<keyword evidence="10" id="KW-0921">Nickel transport</keyword>